<evidence type="ECO:0000313" key="2">
    <source>
        <dbReference type="EMBL" id="GEU91292.1"/>
    </source>
</evidence>
<name>A0A6L2P1Y9_TANCI</name>
<comment type="caution">
    <text evidence="2">The sequence shown here is derived from an EMBL/GenBank/DDBJ whole genome shotgun (WGS) entry which is preliminary data.</text>
</comment>
<feature type="region of interest" description="Disordered" evidence="1">
    <location>
        <begin position="305"/>
        <end position="337"/>
    </location>
</feature>
<accession>A0A6L2P1Y9</accession>
<reference evidence="2" key="1">
    <citation type="journal article" date="2019" name="Sci. Rep.">
        <title>Draft genome of Tanacetum cinerariifolium, the natural source of mosquito coil.</title>
        <authorList>
            <person name="Yamashiro T."/>
            <person name="Shiraishi A."/>
            <person name="Satake H."/>
            <person name="Nakayama K."/>
        </authorList>
    </citation>
    <scope>NUCLEOTIDE SEQUENCE</scope>
</reference>
<feature type="region of interest" description="Disordered" evidence="1">
    <location>
        <begin position="351"/>
        <end position="388"/>
    </location>
</feature>
<organism evidence="2">
    <name type="scientific">Tanacetum cinerariifolium</name>
    <name type="common">Dalmatian daisy</name>
    <name type="synonym">Chrysanthemum cinerariifolium</name>
    <dbReference type="NCBI Taxonomy" id="118510"/>
    <lineage>
        <taxon>Eukaryota</taxon>
        <taxon>Viridiplantae</taxon>
        <taxon>Streptophyta</taxon>
        <taxon>Embryophyta</taxon>
        <taxon>Tracheophyta</taxon>
        <taxon>Spermatophyta</taxon>
        <taxon>Magnoliopsida</taxon>
        <taxon>eudicotyledons</taxon>
        <taxon>Gunneridae</taxon>
        <taxon>Pentapetalae</taxon>
        <taxon>asterids</taxon>
        <taxon>campanulids</taxon>
        <taxon>Asterales</taxon>
        <taxon>Asteraceae</taxon>
        <taxon>Asteroideae</taxon>
        <taxon>Anthemideae</taxon>
        <taxon>Anthemidinae</taxon>
        <taxon>Tanacetum</taxon>
    </lineage>
</organism>
<evidence type="ECO:0000256" key="1">
    <source>
        <dbReference type="SAM" id="MobiDB-lite"/>
    </source>
</evidence>
<sequence length="517" mass="59025">MSILRYVEEDISNAEVKEFGNGDEEDTDAGAVKADAEKTKEAKDDSKKAELPPTSSNLSVALNFDFEINSLLDIKIQVEVPHIHNTCNNSTSSISLHHTTCTSPKTTLIPTPPILTDAPTITTTVPESNALSTIKLRVAKLKKYMSELKKIDHSANALATLKSKVPMAVKQYLGSKINDELQKVLQRHTADLIQEYYVKLAFKSSKIHTPTINLKQESKKSTLEILKIKKEQYEKQKMPKYTIKSTDKATLREYDQKSTLYQTMHENKSFNRNPANHRLYYALMKSLIEDENAIDKGVADIVKDHKRKDDDDDDPLAGPNQGSKTGKSASAKEPVEEPIAEVVMDDAGEDMVRDDDQPQDNSKPKKTKNPNPEWFKKPPRPPALDLEWNTRRPGHLTIATDYFFNNDPEYLKSSDLERTYTTSITKTKAARYKIVRIEYMVPTLWSTIKHTFDKDAAKEIKHWSKRHKLWYRSKINKFSKHNVYSTQKFLGVKSVRVKKLYGYGHLEEVVVKRADRQ</sequence>
<dbReference type="EMBL" id="BKCJ010010373">
    <property type="protein sequence ID" value="GEU91292.1"/>
    <property type="molecule type" value="Genomic_DNA"/>
</dbReference>
<proteinExistence type="predicted"/>
<gene>
    <name evidence="2" type="ORF">Tci_063270</name>
</gene>
<protein>
    <submittedName>
        <fullName evidence="2">Uncharacterized protein</fullName>
    </submittedName>
</protein>
<feature type="compositionally biased region" description="Basic and acidic residues" evidence="1">
    <location>
        <begin position="34"/>
        <end position="50"/>
    </location>
</feature>
<feature type="region of interest" description="Disordered" evidence="1">
    <location>
        <begin position="14"/>
        <end position="54"/>
    </location>
</feature>
<dbReference type="AlphaFoldDB" id="A0A6L2P1Y9"/>